<dbReference type="HOGENOM" id="CLU_069129_5_0_0"/>
<dbReference type="KEGG" id="rca:Rcas_0078"/>
<evidence type="ECO:0000259" key="3">
    <source>
        <dbReference type="Pfam" id="PF13649"/>
    </source>
</evidence>
<evidence type="ECO:0000256" key="2">
    <source>
        <dbReference type="ARBA" id="ARBA00022679"/>
    </source>
</evidence>
<dbReference type="Gene3D" id="3.40.50.150">
    <property type="entry name" value="Vaccinia Virus protein VP39"/>
    <property type="match status" value="1"/>
</dbReference>
<keyword evidence="5" id="KW-1185">Reference proteome</keyword>
<name>A7NFJ3_ROSCS</name>
<evidence type="ECO:0000313" key="5">
    <source>
        <dbReference type="Proteomes" id="UP000000263"/>
    </source>
</evidence>
<dbReference type="GO" id="GO:0032259">
    <property type="term" value="P:methylation"/>
    <property type="evidence" value="ECO:0007669"/>
    <property type="project" value="UniProtKB-KW"/>
</dbReference>
<dbReference type="EMBL" id="CP000804">
    <property type="protein sequence ID" value="ABU56215.1"/>
    <property type="molecule type" value="Genomic_DNA"/>
</dbReference>
<evidence type="ECO:0000256" key="1">
    <source>
        <dbReference type="ARBA" id="ARBA00022603"/>
    </source>
</evidence>
<dbReference type="PANTHER" id="PTHR43861:SF1">
    <property type="entry name" value="TRANS-ACONITATE 2-METHYLTRANSFERASE"/>
    <property type="match status" value="1"/>
</dbReference>
<dbReference type="Gene3D" id="2.20.130.10">
    <property type="entry name" value="CAC2371-like domains"/>
    <property type="match status" value="1"/>
</dbReference>
<dbReference type="InterPro" id="IPR029063">
    <property type="entry name" value="SAM-dependent_MTases_sf"/>
</dbReference>
<feature type="domain" description="Methyltransferase" evidence="3">
    <location>
        <begin position="45"/>
        <end position="100"/>
    </location>
</feature>
<dbReference type="GO" id="GO:0008168">
    <property type="term" value="F:methyltransferase activity"/>
    <property type="evidence" value="ECO:0007669"/>
    <property type="project" value="UniProtKB-KW"/>
</dbReference>
<dbReference type="eggNOG" id="COG2226">
    <property type="taxonomic scope" value="Bacteria"/>
</dbReference>
<dbReference type="Pfam" id="PF13649">
    <property type="entry name" value="Methyltransf_25"/>
    <property type="match status" value="1"/>
</dbReference>
<dbReference type="Proteomes" id="UP000000263">
    <property type="component" value="Chromosome"/>
</dbReference>
<dbReference type="RefSeq" id="WP_011997620.1">
    <property type="nucleotide sequence ID" value="NC_009767.1"/>
</dbReference>
<keyword evidence="2 4" id="KW-0808">Transferase</keyword>
<dbReference type="InterPro" id="IPR041698">
    <property type="entry name" value="Methyltransf_25"/>
</dbReference>
<dbReference type="STRING" id="383372.Rcas_0078"/>
<sequence>MDDDGAYQAYAPIYDRTGQERFGAYMAGLALAWLRANGVAPQRALDLACGTGGATLALAAAGIETTGLDRSSAMLRIARDRARVAGLAVTFVEADMRDMEALVAAGALHRGATPSPGDCVRRFGLVTCFGDAINYLTGDDDLPRVFAGIRCALEPGGYVVFDVNTEAAFAQWDERDLVIHESDDCLVCHRLTYHPATRLGRGRIVWLTHSDDNRWWRGEETHIERAWSDAEIQRALEVSGLAPVERLAVDGRNVADVAPLPERLIYIATTDRL</sequence>
<reference evidence="4 5" key="1">
    <citation type="submission" date="2007-08" db="EMBL/GenBank/DDBJ databases">
        <title>Complete sequence of Roseiflexus castenholzii DSM 13941.</title>
        <authorList>
            <consortium name="US DOE Joint Genome Institute"/>
            <person name="Copeland A."/>
            <person name="Lucas S."/>
            <person name="Lapidus A."/>
            <person name="Barry K."/>
            <person name="Glavina del Rio T."/>
            <person name="Dalin E."/>
            <person name="Tice H."/>
            <person name="Pitluck S."/>
            <person name="Thompson L.S."/>
            <person name="Brettin T."/>
            <person name="Bruce D."/>
            <person name="Detter J.C."/>
            <person name="Han C."/>
            <person name="Tapia R."/>
            <person name="Schmutz J."/>
            <person name="Larimer F."/>
            <person name="Land M."/>
            <person name="Hauser L."/>
            <person name="Kyrpides N."/>
            <person name="Mikhailova N."/>
            <person name="Bryant D.A."/>
            <person name="Hanada S."/>
            <person name="Tsukatani Y."/>
            <person name="Richardson P."/>
        </authorList>
    </citation>
    <scope>NUCLEOTIDE SEQUENCE [LARGE SCALE GENOMIC DNA]</scope>
    <source>
        <strain evidence="5">DSM 13941 / HLO8</strain>
    </source>
</reference>
<proteinExistence type="predicted"/>
<keyword evidence="1 4" id="KW-0489">Methyltransferase</keyword>
<protein>
    <submittedName>
        <fullName evidence="4">Methyltransferase type 11</fullName>
    </submittedName>
</protein>
<dbReference type="SUPFAM" id="SSF53335">
    <property type="entry name" value="S-adenosyl-L-methionine-dependent methyltransferases"/>
    <property type="match status" value="1"/>
</dbReference>
<gene>
    <name evidence="4" type="ordered locus">Rcas_0078</name>
</gene>
<dbReference type="AlphaFoldDB" id="A7NFJ3"/>
<accession>A7NFJ3</accession>
<dbReference type="PANTHER" id="PTHR43861">
    <property type="entry name" value="TRANS-ACONITATE 2-METHYLTRANSFERASE-RELATED"/>
    <property type="match status" value="1"/>
</dbReference>
<dbReference type="OrthoDB" id="9783256at2"/>
<evidence type="ECO:0000313" key="4">
    <source>
        <dbReference type="EMBL" id="ABU56215.1"/>
    </source>
</evidence>
<organism evidence="4 5">
    <name type="scientific">Roseiflexus castenholzii (strain DSM 13941 / HLO8)</name>
    <dbReference type="NCBI Taxonomy" id="383372"/>
    <lineage>
        <taxon>Bacteria</taxon>
        <taxon>Bacillati</taxon>
        <taxon>Chloroflexota</taxon>
        <taxon>Chloroflexia</taxon>
        <taxon>Chloroflexales</taxon>
        <taxon>Roseiflexineae</taxon>
        <taxon>Roseiflexaceae</taxon>
        <taxon>Roseiflexus</taxon>
    </lineage>
</organism>